<proteinExistence type="predicted"/>
<evidence type="ECO:0000313" key="1">
    <source>
        <dbReference type="EMBL" id="ADM79945.1"/>
    </source>
</evidence>
<name>E1A2J9_9CAUD</name>
<dbReference type="OrthoDB" id="34821at10239"/>
<protein>
    <submittedName>
        <fullName evidence="1">Uncharacterized protein</fullName>
    </submittedName>
</protein>
<dbReference type="GeneID" id="9861509"/>
<gene>
    <name evidence="1" type="ORF">phiAS5_ORF0102</name>
</gene>
<sequence>MAVNIQELMEKDPENMTQEELNALFFYLFENMSDKIESQSETIKVINQRLQEASDVFKMHETCITELQSAIIELRKQLDVIKGAGESGGSRSEGGILLL</sequence>
<dbReference type="Proteomes" id="UP000002236">
    <property type="component" value="Segment"/>
</dbReference>
<accession>E1A2J9</accession>
<organism evidence="1 2">
    <name type="scientific">Aeromonas phage phiAS5</name>
    <dbReference type="NCBI Taxonomy" id="879630"/>
    <lineage>
        <taxon>Viruses</taxon>
        <taxon>Duplodnaviria</taxon>
        <taxon>Heunggongvirae</taxon>
        <taxon>Uroviricota</taxon>
        <taxon>Caudoviricetes</taxon>
        <taxon>Pantevenvirales</taxon>
        <taxon>Straboviridae</taxon>
        <taxon>Chrysonvirus</taxon>
        <taxon>Chrysonvirus as5</taxon>
    </lineage>
</organism>
<dbReference type="KEGG" id="vg:9861509"/>
<reference evidence="1 2" key="1">
    <citation type="journal article" date="2012" name="Vet. Microbiol.">
        <title>Complete genome sequence and characterization of a broad-host range T4-like bacteriophage phiAS5 infecting Aeromonas salmonicida subsp. salmonicida.</title>
        <authorList>
            <person name="Kim J.H."/>
            <person name="Son J.S."/>
            <person name="Choi Y.J."/>
            <person name="Choresca C.H.Jr."/>
            <person name="Shin S.P."/>
            <person name="Han J.E."/>
            <person name="Jun J.W."/>
            <person name="Park S.C."/>
        </authorList>
    </citation>
    <scope>NUCLEOTIDE SEQUENCE [LARGE SCALE GENOMIC DNA]</scope>
</reference>
<dbReference type="RefSeq" id="YP_003969391.1">
    <property type="nucleotide sequence ID" value="NC_014636.1"/>
</dbReference>
<evidence type="ECO:0000313" key="2">
    <source>
        <dbReference type="Proteomes" id="UP000002236"/>
    </source>
</evidence>
<keyword evidence="2" id="KW-1185">Reference proteome</keyword>
<dbReference type="EMBL" id="HM452126">
    <property type="protein sequence ID" value="ADM79945.1"/>
    <property type="molecule type" value="Genomic_DNA"/>
</dbReference>